<name>A0A6J6Q136_9ZZZZ</name>
<proteinExistence type="predicted"/>
<reference evidence="1" key="1">
    <citation type="submission" date="2020-05" db="EMBL/GenBank/DDBJ databases">
        <authorList>
            <person name="Chiriac C."/>
            <person name="Salcher M."/>
            <person name="Ghai R."/>
            <person name="Kavagutti S V."/>
        </authorList>
    </citation>
    <scope>NUCLEOTIDE SEQUENCE</scope>
</reference>
<sequence length="183" mass="18686">MVAVFSWLGVVMVGRKRTDTSHVPPTTTGAAEHVFVTTNWLASGPIARTEDTMSSVEASLPKPVLVTCTELAADVAPTSVAGRSMVVESVDTIGPANGALQEADHGPGAIPSATSKMVLPVPPPSQTIRLSLASASSMSTALSSVHTAVQLPASSAVNETPVVPKVSRAVAVRSLWPACSPPV</sequence>
<accession>A0A6J6Q136</accession>
<dbReference type="EMBL" id="CAEZXM010000286">
    <property type="protein sequence ID" value="CAB4704252.1"/>
    <property type="molecule type" value="Genomic_DNA"/>
</dbReference>
<evidence type="ECO:0000313" key="1">
    <source>
        <dbReference type="EMBL" id="CAB4704252.1"/>
    </source>
</evidence>
<organism evidence="1">
    <name type="scientific">freshwater metagenome</name>
    <dbReference type="NCBI Taxonomy" id="449393"/>
    <lineage>
        <taxon>unclassified sequences</taxon>
        <taxon>metagenomes</taxon>
        <taxon>ecological metagenomes</taxon>
    </lineage>
</organism>
<gene>
    <name evidence="1" type="ORF">UFOPK2366_01421</name>
</gene>
<dbReference type="AlphaFoldDB" id="A0A6J6Q136"/>
<protein>
    <submittedName>
        <fullName evidence="1">Unannotated protein</fullName>
    </submittedName>
</protein>